<dbReference type="GO" id="GO:0046047">
    <property type="term" value="P:TTP catabolic process"/>
    <property type="evidence" value="ECO:0007669"/>
    <property type="project" value="TreeGrafter"/>
</dbReference>
<dbReference type="GO" id="GO:0047429">
    <property type="term" value="F:nucleoside triphosphate diphosphatase activity"/>
    <property type="evidence" value="ECO:0007669"/>
    <property type="project" value="UniProtKB-EC"/>
</dbReference>
<dbReference type="PANTHER" id="PTHR30522:SF0">
    <property type="entry name" value="NUCLEOSIDE TRIPHOSPHATE PYROPHOSPHOHYDROLASE"/>
    <property type="match status" value="1"/>
</dbReference>
<evidence type="ECO:0000313" key="3">
    <source>
        <dbReference type="Proteomes" id="UP000824261"/>
    </source>
</evidence>
<dbReference type="InterPro" id="IPR004518">
    <property type="entry name" value="MazG-like_dom"/>
</dbReference>
<dbReference type="GO" id="GO:0046052">
    <property type="term" value="P:UTP catabolic process"/>
    <property type="evidence" value="ECO:0007669"/>
    <property type="project" value="TreeGrafter"/>
</dbReference>
<dbReference type="CDD" id="cd11529">
    <property type="entry name" value="NTP-PPase_MazG_Cterm"/>
    <property type="match status" value="1"/>
</dbReference>
<dbReference type="PANTHER" id="PTHR30522">
    <property type="entry name" value="NUCLEOSIDE TRIPHOSPHATE PYROPHOSPHOHYDROLASE"/>
    <property type="match status" value="1"/>
</dbReference>
<dbReference type="EC" id="3.6.1.9" evidence="2"/>
<gene>
    <name evidence="2" type="primary">mazG</name>
    <name evidence="2" type="ORF">IAA69_03420</name>
</gene>
<accession>A0A9D1D2N1</accession>
<dbReference type="InterPro" id="IPR011551">
    <property type="entry name" value="NTP_PyrPHydrolase_MazG"/>
</dbReference>
<dbReference type="GO" id="GO:0006950">
    <property type="term" value="P:response to stress"/>
    <property type="evidence" value="ECO:0007669"/>
    <property type="project" value="UniProtKB-ARBA"/>
</dbReference>
<dbReference type="NCBIfam" id="NF007113">
    <property type="entry name" value="PRK09562.1"/>
    <property type="match status" value="1"/>
</dbReference>
<feature type="domain" description="NTP pyrophosphohydrolase MazG-like" evidence="1">
    <location>
        <begin position="38"/>
        <end position="111"/>
    </location>
</feature>
<dbReference type="EMBL" id="DVGB01000043">
    <property type="protein sequence ID" value="HIR01294.1"/>
    <property type="molecule type" value="Genomic_DNA"/>
</dbReference>
<evidence type="ECO:0000259" key="1">
    <source>
        <dbReference type="Pfam" id="PF03819"/>
    </source>
</evidence>
<dbReference type="GO" id="GO:0046081">
    <property type="term" value="P:dUTP catabolic process"/>
    <property type="evidence" value="ECO:0007669"/>
    <property type="project" value="TreeGrafter"/>
</dbReference>
<dbReference type="AlphaFoldDB" id="A0A9D1D2N1"/>
<feature type="domain" description="NTP pyrophosphohydrolase MazG-like" evidence="1">
    <location>
        <begin position="187"/>
        <end position="253"/>
    </location>
</feature>
<reference evidence="2" key="2">
    <citation type="journal article" date="2021" name="PeerJ">
        <title>Extensive microbial diversity within the chicken gut microbiome revealed by metagenomics and culture.</title>
        <authorList>
            <person name="Gilroy R."/>
            <person name="Ravi A."/>
            <person name="Getino M."/>
            <person name="Pursley I."/>
            <person name="Horton D.L."/>
            <person name="Alikhan N.F."/>
            <person name="Baker D."/>
            <person name="Gharbi K."/>
            <person name="Hall N."/>
            <person name="Watson M."/>
            <person name="Adriaenssens E.M."/>
            <person name="Foster-Nyarko E."/>
            <person name="Jarju S."/>
            <person name="Secka A."/>
            <person name="Antonio M."/>
            <person name="Oren A."/>
            <person name="Chaudhuri R.R."/>
            <person name="La Ragione R."/>
            <person name="Hildebrand F."/>
            <person name="Pallen M.J."/>
        </authorList>
    </citation>
    <scope>NUCLEOTIDE SEQUENCE</scope>
    <source>
        <strain evidence="2">ChiGjej1B1-2707</strain>
    </source>
</reference>
<sequence length="290" mass="32326">MTASWRDIETTEHPAFDEFVKTIACLRAPDGCPWDREQTHESIARNMIEEAYEAVDAIESRDTTHLREELGDVLMQVVLQSQIAEDAGEFTIDDVCREVNEKLVRRHPHVFGEAAADDSSAVLELWDQVKLAEKGAADAKADETGAERESLLDAVPKAFPSLLQAQKISKKAVAVGFEWETLDDVWAQVDEEVAELKEAFARAPKNAKGKVENDTDVELELGDVLFSLVNVARKMGVDAESALRATCGKFRSRWSFMEGAAWAQGRRLDDMTQPELEDLWKQAKAAEFSA</sequence>
<dbReference type="Pfam" id="PF03819">
    <property type="entry name" value="MazG"/>
    <property type="match status" value="2"/>
</dbReference>
<dbReference type="Gene3D" id="1.10.287.1080">
    <property type="entry name" value="MazG-like"/>
    <property type="match status" value="2"/>
</dbReference>
<evidence type="ECO:0000313" key="2">
    <source>
        <dbReference type="EMBL" id="HIR01294.1"/>
    </source>
</evidence>
<dbReference type="InterPro" id="IPR048015">
    <property type="entry name" value="NTP-PPase_MazG-like_N"/>
</dbReference>
<dbReference type="InterPro" id="IPR048011">
    <property type="entry name" value="NTP-PPase_MazG-like_C"/>
</dbReference>
<dbReference type="CDD" id="cd11528">
    <property type="entry name" value="NTP-PPase_MazG_Nterm"/>
    <property type="match status" value="1"/>
</dbReference>
<dbReference type="FunFam" id="1.10.287.1080:FF:000001">
    <property type="entry name" value="Nucleoside triphosphate pyrophosphohydrolase"/>
    <property type="match status" value="1"/>
</dbReference>
<protein>
    <submittedName>
        <fullName evidence="2">Nucleoside triphosphate pyrophosphohydrolase</fullName>
        <ecNumber evidence="2">3.6.1.9</ecNumber>
    </submittedName>
</protein>
<dbReference type="GO" id="GO:0046076">
    <property type="term" value="P:dTTP catabolic process"/>
    <property type="evidence" value="ECO:0007669"/>
    <property type="project" value="TreeGrafter"/>
</dbReference>
<dbReference type="SUPFAM" id="SSF101386">
    <property type="entry name" value="all-alpha NTP pyrophosphatases"/>
    <property type="match status" value="2"/>
</dbReference>
<dbReference type="Proteomes" id="UP000824261">
    <property type="component" value="Unassembled WGS sequence"/>
</dbReference>
<organism evidence="2 3">
    <name type="scientific">Candidatus Aveggerthella stercoripullorum</name>
    <dbReference type="NCBI Taxonomy" id="2840688"/>
    <lineage>
        <taxon>Bacteria</taxon>
        <taxon>Bacillati</taxon>
        <taxon>Actinomycetota</taxon>
        <taxon>Coriobacteriia</taxon>
        <taxon>Eggerthellales</taxon>
        <taxon>Eggerthellaceae</taxon>
        <taxon>Eggerthellaceae incertae sedis</taxon>
        <taxon>Candidatus Aveggerthella</taxon>
    </lineage>
</organism>
<dbReference type="GO" id="GO:0046061">
    <property type="term" value="P:dATP catabolic process"/>
    <property type="evidence" value="ECO:0007669"/>
    <property type="project" value="TreeGrafter"/>
</dbReference>
<proteinExistence type="predicted"/>
<dbReference type="NCBIfam" id="TIGR00444">
    <property type="entry name" value="mazG"/>
    <property type="match status" value="1"/>
</dbReference>
<name>A0A9D1D2N1_9ACTN</name>
<comment type="caution">
    <text evidence="2">The sequence shown here is derived from an EMBL/GenBank/DDBJ whole genome shotgun (WGS) entry which is preliminary data.</text>
</comment>
<dbReference type="GO" id="GO:0006203">
    <property type="term" value="P:dGTP catabolic process"/>
    <property type="evidence" value="ECO:0007669"/>
    <property type="project" value="TreeGrafter"/>
</dbReference>
<reference evidence="2" key="1">
    <citation type="submission" date="2020-10" db="EMBL/GenBank/DDBJ databases">
        <authorList>
            <person name="Gilroy R."/>
        </authorList>
    </citation>
    <scope>NUCLEOTIDE SEQUENCE</scope>
    <source>
        <strain evidence="2">ChiGjej1B1-2707</strain>
    </source>
</reference>
<keyword evidence="2" id="KW-0378">Hydrolase</keyword>